<evidence type="ECO:0000259" key="11">
    <source>
        <dbReference type="Pfam" id="PF07715"/>
    </source>
</evidence>
<keyword evidence="7 8" id="KW-0998">Cell outer membrane</keyword>
<dbReference type="Gene3D" id="2.40.170.20">
    <property type="entry name" value="TonB-dependent receptor, beta-barrel domain"/>
    <property type="match status" value="1"/>
</dbReference>
<keyword evidence="4 8" id="KW-0812">Transmembrane</keyword>
<keyword evidence="2 8" id="KW-0813">Transport</keyword>
<name>A0A7J5AQW0_9FLAO</name>
<evidence type="ECO:0000256" key="8">
    <source>
        <dbReference type="PROSITE-ProRule" id="PRU01360"/>
    </source>
</evidence>
<evidence type="ECO:0000256" key="2">
    <source>
        <dbReference type="ARBA" id="ARBA00022448"/>
    </source>
</evidence>
<keyword evidence="13" id="KW-1185">Reference proteome</keyword>
<evidence type="ECO:0000313" key="13">
    <source>
        <dbReference type="Proteomes" id="UP000467305"/>
    </source>
</evidence>
<dbReference type="EMBL" id="WAAU01000008">
    <property type="protein sequence ID" value="KAB1159912.1"/>
    <property type="molecule type" value="Genomic_DNA"/>
</dbReference>
<comment type="caution">
    <text evidence="12">The sequence shown here is derived from an EMBL/GenBank/DDBJ whole genome shotgun (WGS) entry which is preliminary data.</text>
</comment>
<proteinExistence type="inferred from homology"/>
<keyword evidence="3 8" id="KW-1134">Transmembrane beta strand</keyword>
<dbReference type="InterPro" id="IPR036942">
    <property type="entry name" value="Beta-barrel_TonB_sf"/>
</dbReference>
<sequence>MSFNKHFFLLLLLIGLYSTKVFSQKKRPVTQLLDSLSKRHNIHFTYKSDLLKNKTVDLNTFDNLPLNRSIELLKQTTSLTLDYLGNNYYVIYAKDTPKSNNTSEVQDTSTLNQIINDSIQKANSIFLVKGIVLNKNLQPIEGASIIEDNTQNGTISLPNGTFSLALKSVSNLIRISHVGYLNQTIEFQKKQLQIILKDDLFLEEVHIVGSRNKNRSKKDAPVATDIINIDKTIDNSGLTEVNELLEFAVPSFNATKQSGADGADHIVPATYRGLGPDQTLVLINGKRRHQASLINLYGTRGRGNSGTDLNAIPSSAIKRIEILKDGASAQYGSDAIAGVINVVLKDTTNILSANTTFGFHNANPSIQNIAPINTIDGLTYKVDVNYGFKIKEKGFINFSTEFLSKDHTFRAPTELRQKYGEAASQNVSLFFNSEVPIKRNISFYAFGGYNYRNTEAFAFSRDADSERNVLAIYPNGFNPLITSDISDKSMSVGIKTNFKNWNIDFNNTYGSNNFHYTIKETLNATLQENSPTEFDAGGHQLMQNTTSIDFSRYFMQSLKGINVAFGFEHRIENYQIFAGEESSYSAYDINGNLVNSQTPNSDLVIYNGFVRPGGSQGFPGYSPMNEVNEDRTNFSFYIDTEFDFTRKWMLATAIRYEYYNDFGSTLNTKLATRIKLSPNINIRSSFSTGFRAPSLAQIYYNLTFTNYLGNLPVESLLVANNNPITQKLGIDKLKEEKAINTSFGFAANYKDFSFSVDSYYVSIKDRIILSGIFDATNLGVGNVDNIQFFANGVDTETVGLDLKARWLKKIGDSKLSINFNGNINRMSISRIKNQNLDKETFFGIREQHFLLASAPKSKFNLGINYQKNKFSSNLNITRYSGLKLIDWQIQEPIYYFNNSEEERIAAATDIYEPKYTVDINFRYQLFNFLNYQLGINNLFNTYPTVQGSHVDSGGLWDATQMGTNGTFFYTKLSFKL</sequence>
<keyword evidence="5 9" id="KW-0798">TonB box</keyword>
<comment type="similarity">
    <text evidence="8 9">Belongs to the TonB-dependent receptor family.</text>
</comment>
<dbReference type="AlphaFoldDB" id="A0A7J5AQW0"/>
<dbReference type="InterPro" id="IPR012910">
    <property type="entry name" value="Plug_dom"/>
</dbReference>
<dbReference type="SUPFAM" id="SSF49464">
    <property type="entry name" value="Carboxypeptidase regulatory domain-like"/>
    <property type="match status" value="1"/>
</dbReference>
<evidence type="ECO:0000259" key="10">
    <source>
        <dbReference type="Pfam" id="PF00593"/>
    </source>
</evidence>
<feature type="domain" description="TonB-dependent receptor plug" evidence="11">
    <location>
        <begin position="217"/>
        <end position="339"/>
    </location>
</feature>
<evidence type="ECO:0000256" key="4">
    <source>
        <dbReference type="ARBA" id="ARBA00022692"/>
    </source>
</evidence>
<organism evidence="12 13">
    <name type="scientific">Tenacibaculum aiptasiae</name>
    <dbReference type="NCBI Taxonomy" id="426481"/>
    <lineage>
        <taxon>Bacteria</taxon>
        <taxon>Pseudomonadati</taxon>
        <taxon>Bacteroidota</taxon>
        <taxon>Flavobacteriia</taxon>
        <taxon>Flavobacteriales</taxon>
        <taxon>Flavobacteriaceae</taxon>
        <taxon>Tenacibaculum</taxon>
    </lineage>
</organism>
<dbReference type="PANTHER" id="PTHR47234:SF3">
    <property type="entry name" value="SECRETIN_TONB SHORT N-TERMINAL DOMAIN-CONTAINING PROTEIN"/>
    <property type="match status" value="1"/>
</dbReference>
<dbReference type="Proteomes" id="UP000467305">
    <property type="component" value="Unassembled WGS sequence"/>
</dbReference>
<dbReference type="Pfam" id="PF07715">
    <property type="entry name" value="Plug"/>
    <property type="match status" value="1"/>
</dbReference>
<evidence type="ECO:0000256" key="9">
    <source>
        <dbReference type="RuleBase" id="RU003357"/>
    </source>
</evidence>
<evidence type="ECO:0000313" key="12">
    <source>
        <dbReference type="EMBL" id="KAB1159912.1"/>
    </source>
</evidence>
<dbReference type="PROSITE" id="PS52016">
    <property type="entry name" value="TONB_DEPENDENT_REC_3"/>
    <property type="match status" value="1"/>
</dbReference>
<gene>
    <name evidence="12" type="ORF">F7018_06260</name>
</gene>
<protein>
    <submittedName>
        <fullName evidence="12">TonB-dependent receptor</fullName>
    </submittedName>
</protein>
<dbReference type="OrthoDB" id="9805434at2"/>
<evidence type="ECO:0000256" key="6">
    <source>
        <dbReference type="ARBA" id="ARBA00023136"/>
    </source>
</evidence>
<dbReference type="RefSeq" id="WP_150899156.1">
    <property type="nucleotide sequence ID" value="NZ_WAAU01000008.1"/>
</dbReference>
<dbReference type="GO" id="GO:0009279">
    <property type="term" value="C:cell outer membrane"/>
    <property type="evidence" value="ECO:0007669"/>
    <property type="project" value="UniProtKB-SubCell"/>
</dbReference>
<dbReference type="Gene3D" id="2.170.130.10">
    <property type="entry name" value="TonB-dependent receptor, plug domain"/>
    <property type="match status" value="1"/>
</dbReference>
<dbReference type="Pfam" id="PF13715">
    <property type="entry name" value="CarbopepD_reg_2"/>
    <property type="match status" value="1"/>
</dbReference>
<dbReference type="InterPro" id="IPR000531">
    <property type="entry name" value="Beta-barrel_TonB"/>
</dbReference>
<feature type="domain" description="TonB-dependent receptor-like beta-barrel" evidence="10">
    <location>
        <begin position="443"/>
        <end position="938"/>
    </location>
</feature>
<dbReference type="InterPro" id="IPR039426">
    <property type="entry name" value="TonB-dep_rcpt-like"/>
</dbReference>
<dbReference type="InterPro" id="IPR037066">
    <property type="entry name" value="Plug_dom_sf"/>
</dbReference>
<evidence type="ECO:0000256" key="5">
    <source>
        <dbReference type="ARBA" id="ARBA00023077"/>
    </source>
</evidence>
<keyword evidence="6 8" id="KW-0472">Membrane</keyword>
<evidence type="ECO:0000256" key="1">
    <source>
        <dbReference type="ARBA" id="ARBA00004571"/>
    </source>
</evidence>
<dbReference type="PANTHER" id="PTHR47234">
    <property type="match status" value="1"/>
</dbReference>
<evidence type="ECO:0000256" key="3">
    <source>
        <dbReference type="ARBA" id="ARBA00022452"/>
    </source>
</evidence>
<keyword evidence="12" id="KW-0675">Receptor</keyword>
<dbReference type="SUPFAM" id="SSF56935">
    <property type="entry name" value="Porins"/>
    <property type="match status" value="1"/>
</dbReference>
<dbReference type="InterPro" id="IPR008969">
    <property type="entry name" value="CarboxyPept-like_regulatory"/>
</dbReference>
<reference evidence="12 13" key="1">
    <citation type="submission" date="2019-09" db="EMBL/GenBank/DDBJ databases">
        <authorList>
            <person name="Cao W.R."/>
        </authorList>
    </citation>
    <scope>NUCLEOTIDE SEQUENCE [LARGE SCALE GENOMIC DNA]</scope>
    <source>
        <strain evidence="13">a4</strain>
    </source>
</reference>
<dbReference type="Pfam" id="PF00593">
    <property type="entry name" value="TonB_dep_Rec_b-barrel"/>
    <property type="match status" value="1"/>
</dbReference>
<evidence type="ECO:0000256" key="7">
    <source>
        <dbReference type="ARBA" id="ARBA00023237"/>
    </source>
</evidence>
<accession>A0A7J5AQW0</accession>
<comment type="subcellular location">
    <subcellularLocation>
        <location evidence="1 8">Cell outer membrane</location>
        <topology evidence="1 8">Multi-pass membrane protein</topology>
    </subcellularLocation>
</comment>